<name>A0AAU6R646_9CAUD</name>
<protein>
    <recommendedName>
        <fullName evidence="3">MazG-like nucleotide pyrophosphohydrolase</fullName>
    </recommendedName>
</protein>
<evidence type="ECO:0008006" key="3">
    <source>
        <dbReference type="Google" id="ProtNLM"/>
    </source>
</evidence>
<feature type="coiled-coil region" evidence="1">
    <location>
        <begin position="78"/>
        <end position="112"/>
    </location>
</feature>
<reference evidence="2" key="1">
    <citation type="submission" date="2023-10" db="EMBL/GenBank/DDBJ databases">
        <title>Two new lytic phages for Micrococcus sp. strain 1402.</title>
        <authorList>
            <person name="Petrzik K."/>
        </authorList>
    </citation>
    <scope>NUCLEOTIDE SEQUENCE</scope>
</reference>
<organism evidence="2">
    <name type="scientific">Micrococcus phage Olihed</name>
    <dbReference type="NCBI Taxonomy" id="3092209"/>
    <lineage>
        <taxon>Viruses</taxon>
        <taxon>Duplodnaviria</taxon>
        <taxon>Heunggongvirae</taxon>
        <taxon>Uroviricota</taxon>
        <taxon>Caudoviricetes</taxon>
    </lineage>
</organism>
<proteinExistence type="predicted"/>
<evidence type="ECO:0000313" key="2">
    <source>
        <dbReference type="EMBL" id="WZE63427.1"/>
    </source>
</evidence>
<dbReference type="EMBL" id="OR756648">
    <property type="protein sequence ID" value="WZE63427.1"/>
    <property type="molecule type" value="Genomic_DNA"/>
</dbReference>
<keyword evidence="1" id="KW-0175">Coiled coil</keyword>
<accession>A0AAU6R646</accession>
<sequence length="163" mass="18265">MTAYSIPTEFLNTNPNSKATFRPGGDAAYVSYLLGGIINEIADFTDSKLGEGETFATYIERVTAQEAANLGFSEALKAKFLRAADRVLQRELDRQERELIKAARKAAKTAKARREVIEIIDYAEGIKVGRWVYPAREIKYSDDTELVQRNAKRDGSGEWIDLP</sequence>
<evidence type="ECO:0000256" key="1">
    <source>
        <dbReference type="SAM" id="Coils"/>
    </source>
</evidence>